<keyword evidence="2" id="KW-1185">Reference proteome</keyword>
<dbReference type="STRING" id="985053.VMUT_1808"/>
<protein>
    <submittedName>
        <fullName evidence="1">Uncharacterized protein</fullName>
    </submittedName>
</protein>
<dbReference type="KEGG" id="vmo:VMUT_1808"/>
<accession>F0QVA7</accession>
<dbReference type="Proteomes" id="UP000007485">
    <property type="component" value="Chromosome"/>
</dbReference>
<gene>
    <name evidence="1" type="ordered locus">VMUT_1808</name>
</gene>
<sequence length="213" mass="23947">MIVLRSDRLKDIVLSLGNRLNEILQVISEIYAYSPDNETMNKMIRELRSKSPATLVKGNTNVTTKIDDIEVIYTLTANGYKDAIRDAINYYTNVLMSIKQAMEFTEKLGVNDDYVIIIDDASIDVVIGYSLPDMSETSLLYLPNIRETTEIPSILSSIVGLTADEVARLMKMIDEIISSISNNSRNVETIVKLDNINYPEPFRKIEEEVGGLS</sequence>
<dbReference type="RefSeq" id="WP_013605171.1">
    <property type="nucleotide sequence ID" value="NC_015151.1"/>
</dbReference>
<proteinExistence type="predicted"/>
<dbReference type="GeneID" id="10289460"/>
<dbReference type="eggNOG" id="arCOG13825">
    <property type="taxonomic scope" value="Archaea"/>
</dbReference>
<dbReference type="EMBL" id="CP002529">
    <property type="protein sequence ID" value="ADY02009.1"/>
    <property type="molecule type" value="Genomic_DNA"/>
</dbReference>
<dbReference type="OrthoDB" id="28429at2157"/>
<dbReference type="HOGENOM" id="CLU_1280859_0_0_2"/>
<dbReference type="AlphaFoldDB" id="F0QVA7"/>
<name>F0QVA7_VULM7</name>
<organism evidence="1 2">
    <name type="scientific">Vulcanisaeta moutnovskia (strain 768-28)</name>
    <dbReference type="NCBI Taxonomy" id="985053"/>
    <lineage>
        <taxon>Archaea</taxon>
        <taxon>Thermoproteota</taxon>
        <taxon>Thermoprotei</taxon>
        <taxon>Thermoproteales</taxon>
        <taxon>Thermoproteaceae</taxon>
        <taxon>Vulcanisaeta</taxon>
    </lineage>
</organism>
<evidence type="ECO:0000313" key="1">
    <source>
        <dbReference type="EMBL" id="ADY02009.1"/>
    </source>
</evidence>
<reference evidence="1 2" key="1">
    <citation type="journal article" date="2011" name="J. Bacteriol.">
        <title>Complete genome sequence of 'Vulcanisaeta moutnovskia' strain 768-28, a novel member of the hyperthermophilic crenarchaeal genus vulcanisaeta.</title>
        <authorList>
            <person name="Gumerov V.M."/>
            <person name="Mardanov A.V."/>
            <person name="Beletsky A.V."/>
            <person name="Prokofeva M.I."/>
            <person name="Bonch-Osmolovskaya E.A."/>
            <person name="Ravin N.V."/>
            <person name="Skryabin K.G."/>
        </authorList>
    </citation>
    <scope>NUCLEOTIDE SEQUENCE [LARGE SCALE GENOMIC DNA]</scope>
    <source>
        <strain evidence="1 2">768-28</strain>
    </source>
</reference>
<evidence type="ECO:0000313" key="2">
    <source>
        <dbReference type="Proteomes" id="UP000007485"/>
    </source>
</evidence>